<evidence type="ECO:0000256" key="6">
    <source>
        <dbReference type="PIRSR" id="PIRSR001227-2"/>
    </source>
</evidence>
<comment type="subunit">
    <text evidence="4">Heterodimer of an alpha subunit and a beta subunit processed from the same precursor.</text>
</comment>
<dbReference type="InterPro" id="IPR029055">
    <property type="entry name" value="Ntn_hydrolases_N"/>
</dbReference>
<dbReference type="Proteomes" id="UP000267187">
    <property type="component" value="Unassembled WGS sequence"/>
</dbReference>
<evidence type="ECO:0000256" key="1">
    <source>
        <dbReference type="ARBA" id="ARBA00006586"/>
    </source>
</evidence>
<feature type="binding site" evidence="6">
    <location>
        <position position="329"/>
    </location>
    <ligand>
        <name>Ca(2+)</name>
        <dbReference type="ChEBI" id="CHEBI:29108"/>
    </ligand>
</feature>
<evidence type="ECO:0000313" key="8">
    <source>
        <dbReference type="Proteomes" id="UP000267187"/>
    </source>
</evidence>
<dbReference type="InterPro" id="IPR023343">
    <property type="entry name" value="Penicillin_amidase_dom1"/>
</dbReference>
<feature type="active site" description="Nucleophile" evidence="5">
    <location>
        <position position="256"/>
    </location>
</feature>
<dbReference type="CDD" id="cd03747">
    <property type="entry name" value="Ntn_PGA_like"/>
    <property type="match status" value="1"/>
</dbReference>
<dbReference type="Gene3D" id="3.60.20.10">
    <property type="entry name" value="Glutamine Phosphoribosylpyrophosphate, subunit 1, domain 1"/>
    <property type="match status" value="1"/>
</dbReference>
<dbReference type="RefSeq" id="WP_121876755.1">
    <property type="nucleotide sequence ID" value="NZ_REFJ01000003.1"/>
</dbReference>
<sequence>MNKFLLRILLPLTVVILLAFAVIFIAGQLSTARLDGTVDSTHISAPVVVSRDSYGVPHITGESRADIAFAMGYLHAQERFFQMDLLRRAAAGELSQLVGEMAIDRDKRYRSHLLREKALAAVDALPSNHLNIASAYTNGVNQGLAELTVRPPEYWLLGQAPKPWLIEDSFLVSFSMWIQLNDEEASFDRIRHKFSNAAPTALHAFLAPTFSEWEAPLTAYEYQLPATPSAELIDLSLNTELAEQTIDVEQFSAIGSNNWAIAGSRSSTGKAILANDMHLGIQVPNTWYRVSFQAGEATPMVGVSLPGAPLIVAGSNSMVAWGFTNSYGDWSDLISLELNEDSTAYRTNAGWEAIQIQIEDILLPDGRSVQHEVQLSRWGPILANNDGGTYATRWLAHEAQAVNLNLLEMEHAANVHEAKIVCNQSGIPPQNCTMADSEGNIGWTIGGYIPQRIAIDYGVPIAWQVADISWDQQLNIADYPAIINPESGQIWTANAKVVTGAMLEKIGSDAYDLGARSMQIRDNLSTLENADEFDLFAIAYDDRALFYQRWADHLISRLDESSELRHQSAALALRNWNGRAEASQMGMSLVAEYRTALISDVYQRIGQWLNTEFNAKLTEREAARISRGEDTVWQLLQDQPPHFLPYGVSSWKEYELAIFDEIITPWLAENDTLSTRAEWGSVNGVTISHPLSAALPSVLRNFLDMERLPLNGATNMPLVQYGSLGASEHIIVTPSAESQGLYNMPGGQSGNPFSPFYRIGHTAWASAQPLPILSTGTDYQFTIQPK</sequence>
<protein>
    <submittedName>
        <fullName evidence="7">Penicillin amidase</fullName>
    </submittedName>
</protein>
<reference evidence="7 8" key="1">
    <citation type="submission" date="2018-10" db="EMBL/GenBank/DDBJ databases">
        <title>Genomic Encyclopedia of Type Strains, Phase IV (KMG-IV): sequencing the most valuable type-strain genomes for metagenomic binning, comparative biology and taxonomic classification.</title>
        <authorList>
            <person name="Goeker M."/>
        </authorList>
    </citation>
    <scope>NUCLEOTIDE SEQUENCE [LARGE SCALE GENOMIC DNA]</scope>
    <source>
        <strain evidence="7 8">DSM 25080</strain>
    </source>
</reference>
<evidence type="ECO:0000256" key="3">
    <source>
        <dbReference type="ARBA" id="ARBA00023145"/>
    </source>
</evidence>
<dbReference type="OrthoDB" id="9760084at2"/>
<organism evidence="7 8">
    <name type="scientific">Umboniibacter marinipuniceus</name>
    <dbReference type="NCBI Taxonomy" id="569599"/>
    <lineage>
        <taxon>Bacteria</taxon>
        <taxon>Pseudomonadati</taxon>
        <taxon>Pseudomonadota</taxon>
        <taxon>Gammaproteobacteria</taxon>
        <taxon>Cellvibrionales</taxon>
        <taxon>Cellvibrionaceae</taxon>
        <taxon>Umboniibacter</taxon>
    </lineage>
</organism>
<keyword evidence="2" id="KW-0378">Hydrolase</keyword>
<dbReference type="PIRSF" id="PIRSF001227">
    <property type="entry name" value="Pen_acylase"/>
    <property type="match status" value="1"/>
</dbReference>
<dbReference type="Pfam" id="PF01804">
    <property type="entry name" value="Penicil_amidase"/>
    <property type="match status" value="1"/>
</dbReference>
<keyword evidence="6" id="KW-0479">Metal-binding</keyword>
<dbReference type="GO" id="GO:0017000">
    <property type="term" value="P:antibiotic biosynthetic process"/>
    <property type="evidence" value="ECO:0007669"/>
    <property type="project" value="InterPro"/>
</dbReference>
<dbReference type="AlphaFoldDB" id="A0A3M0A4H3"/>
<dbReference type="InterPro" id="IPR014395">
    <property type="entry name" value="Pen/GL7ACA/AHL_acylase"/>
</dbReference>
<keyword evidence="8" id="KW-1185">Reference proteome</keyword>
<dbReference type="GO" id="GO:0016811">
    <property type="term" value="F:hydrolase activity, acting on carbon-nitrogen (but not peptide) bonds, in linear amides"/>
    <property type="evidence" value="ECO:0007669"/>
    <property type="project" value="InterPro"/>
</dbReference>
<dbReference type="PANTHER" id="PTHR34218">
    <property type="entry name" value="PEPTIDASE S45 PENICILLIN AMIDASE"/>
    <property type="match status" value="1"/>
</dbReference>
<dbReference type="InterPro" id="IPR043146">
    <property type="entry name" value="Penicillin_amidase_N_B-knob"/>
</dbReference>
<dbReference type="GO" id="GO:0046872">
    <property type="term" value="F:metal ion binding"/>
    <property type="evidence" value="ECO:0007669"/>
    <property type="project" value="UniProtKB-KW"/>
</dbReference>
<gene>
    <name evidence="7" type="ORF">DFR27_1427</name>
</gene>
<dbReference type="Gene3D" id="1.10.439.10">
    <property type="entry name" value="Penicillin Amidohydrolase, domain 1"/>
    <property type="match status" value="1"/>
</dbReference>
<feature type="binding site" evidence="6">
    <location>
        <position position="184"/>
    </location>
    <ligand>
        <name>Ca(2+)</name>
        <dbReference type="ChEBI" id="CHEBI:29108"/>
    </ligand>
</feature>
<comment type="cofactor">
    <cofactor evidence="6">
        <name>Ca(2+)</name>
        <dbReference type="ChEBI" id="CHEBI:29108"/>
    </cofactor>
    <text evidence="6">Binds 1 Ca(2+) ion per dimer.</text>
</comment>
<dbReference type="Gene3D" id="1.10.1400.10">
    <property type="match status" value="1"/>
</dbReference>
<comment type="caution">
    <text evidence="7">The sequence shown here is derived from an EMBL/GenBank/DDBJ whole genome shotgun (WGS) entry which is preliminary data.</text>
</comment>
<accession>A0A3M0A4H3</accession>
<dbReference type="InterPro" id="IPR043147">
    <property type="entry name" value="Penicillin_amidase_A-knob"/>
</dbReference>
<dbReference type="EMBL" id="REFJ01000003">
    <property type="protein sequence ID" value="RMA80071.1"/>
    <property type="molecule type" value="Genomic_DNA"/>
</dbReference>
<keyword evidence="6" id="KW-0106">Calcium</keyword>
<dbReference type="InterPro" id="IPR002692">
    <property type="entry name" value="S45"/>
</dbReference>
<evidence type="ECO:0000313" key="7">
    <source>
        <dbReference type="EMBL" id="RMA80071.1"/>
    </source>
</evidence>
<evidence type="ECO:0000256" key="5">
    <source>
        <dbReference type="PIRSR" id="PIRSR001227-1"/>
    </source>
</evidence>
<evidence type="ECO:0000256" key="2">
    <source>
        <dbReference type="ARBA" id="ARBA00022801"/>
    </source>
</evidence>
<dbReference type="Gene3D" id="2.30.120.10">
    <property type="match status" value="1"/>
</dbReference>
<dbReference type="PANTHER" id="PTHR34218:SF4">
    <property type="entry name" value="ACYL-HOMOSERINE LACTONE ACYLASE QUIP"/>
    <property type="match status" value="1"/>
</dbReference>
<dbReference type="SUPFAM" id="SSF56235">
    <property type="entry name" value="N-terminal nucleophile aminohydrolases (Ntn hydrolases)"/>
    <property type="match status" value="1"/>
</dbReference>
<proteinExistence type="inferred from homology"/>
<comment type="similarity">
    <text evidence="1">Belongs to the peptidase S45 family.</text>
</comment>
<feature type="binding site" evidence="6">
    <location>
        <position position="332"/>
    </location>
    <ligand>
        <name>Ca(2+)</name>
        <dbReference type="ChEBI" id="CHEBI:29108"/>
    </ligand>
</feature>
<keyword evidence="3" id="KW-0865">Zymogen</keyword>
<evidence type="ECO:0000256" key="4">
    <source>
        <dbReference type="ARBA" id="ARBA00038735"/>
    </source>
</evidence>
<name>A0A3M0A4H3_9GAMM</name>